<reference evidence="2" key="1">
    <citation type="journal article" date="2022" name="Mol. Ecol. Resour.">
        <title>The genomes of chicory, endive, great burdock and yacon provide insights into Asteraceae palaeo-polyploidization history and plant inulin production.</title>
        <authorList>
            <person name="Fan W."/>
            <person name="Wang S."/>
            <person name="Wang H."/>
            <person name="Wang A."/>
            <person name="Jiang F."/>
            <person name="Liu H."/>
            <person name="Zhao H."/>
            <person name="Xu D."/>
            <person name="Zhang Y."/>
        </authorList>
    </citation>
    <scope>NUCLEOTIDE SEQUENCE [LARGE SCALE GENOMIC DNA]</scope>
    <source>
        <strain evidence="2">cv. Niubang</strain>
    </source>
</reference>
<evidence type="ECO:0000313" key="1">
    <source>
        <dbReference type="EMBL" id="KAI3735300.1"/>
    </source>
</evidence>
<protein>
    <submittedName>
        <fullName evidence="1">Uncharacterized protein</fullName>
    </submittedName>
</protein>
<proteinExistence type="predicted"/>
<dbReference type="Proteomes" id="UP001055879">
    <property type="component" value="Linkage Group LG04"/>
</dbReference>
<reference evidence="1 2" key="2">
    <citation type="journal article" date="2022" name="Mol. Ecol. Resour.">
        <title>The genomes of chicory, endive, great burdock and yacon provide insights into Asteraceae paleo-polyploidization history and plant inulin production.</title>
        <authorList>
            <person name="Fan W."/>
            <person name="Wang S."/>
            <person name="Wang H."/>
            <person name="Wang A."/>
            <person name="Jiang F."/>
            <person name="Liu H."/>
            <person name="Zhao H."/>
            <person name="Xu D."/>
            <person name="Zhang Y."/>
        </authorList>
    </citation>
    <scope>NUCLEOTIDE SEQUENCE [LARGE SCALE GENOMIC DNA]</scope>
    <source>
        <strain evidence="2">cv. Niubang</strain>
    </source>
</reference>
<keyword evidence="2" id="KW-1185">Reference proteome</keyword>
<accession>A0ACB9CM35</accession>
<dbReference type="EMBL" id="CM042050">
    <property type="protein sequence ID" value="KAI3735300.1"/>
    <property type="molecule type" value="Genomic_DNA"/>
</dbReference>
<evidence type="ECO:0000313" key="2">
    <source>
        <dbReference type="Proteomes" id="UP001055879"/>
    </source>
</evidence>
<sequence>MNYSLDFPSVDSDHMSKRTRSMGITDELVWTLTSERTLDAPDLVDDYNLNLLDWGSNNVLAIALGKTLYLWDASEGNTSELMTVDDEVRPVTSVKWAPDGRHISIVLNNSDIHLWPAISQRWQRQSPSYLGPIDVFRQCSDPISSLSRGPPDGGQSPRLVPLPLR</sequence>
<organism evidence="1 2">
    <name type="scientific">Arctium lappa</name>
    <name type="common">Greater burdock</name>
    <name type="synonym">Lappa major</name>
    <dbReference type="NCBI Taxonomy" id="4217"/>
    <lineage>
        <taxon>Eukaryota</taxon>
        <taxon>Viridiplantae</taxon>
        <taxon>Streptophyta</taxon>
        <taxon>Embryophyta</taxon>
        <taxon>Tracheophyta</taxon>
        <taxon>Spermatophyta</taxon>
        <taxon>Magnoliopsida</taxon>
        <taxon>eudicotyledons</taxon>
        <taxon>Gunneridae</taxon>
        <taxon>Pentapetalae</taxon>
        <taxon>asterids</taxon>
        <taxon>campanulids</taxon>
        <taxon>Asterales</taxon>
        <taxon>Asteraceae</taxon>
        <taxon>Carduoideae</taxon>
        <taxon>Cardueae</taxon>
        <taxon>Arctiinae</taxon>
        <taxon>Arctium</taxon>
    </lineage>
</organism>
<name>A0ACB9CM35_ARCLA</name>
<comment type="caution">
    <text evidence="1">The sequence shown here is derived from an EMBL/GenBank/DDBJ whole genome shotgun (WGS) entry which is preliminary data.</text>
</comment>
<gene>
    <name evidence="1" type="ORF">L6452_14795</name>
</gene>